<name>A0A8J5JQ29_HOMAM</name>
<organism evidence="4 5">
    <name type="scientific">Homarus americanus</name>
    <name type="common">American lobster</name>
    <dbReference type="NCBI Taxonomy" id="6706"/>
    <lineage>
        <taxon>Eukaryota</taxon>
        <taxon>Metazoa</taxon>
        <taxon>Ecdysozoa</taxon>
        <taxon>Arthropoda</taxon>
        <taxon>Crustacea</taxon>
        <taxon>Multicrustacea</taxon>
        <taxon>Malacostraca</taxon>
        <taxon>Eumalacostraca</taxon>
        <taxon>Eucarida</taxon>
        <taxon>Decapoda</taxon>
        <taxon>Pleocyemata</taxon>
        <taxon>Astacidea</taxon>
        <taxon>Nephropoidea</taxon>
        <taxon>Nephropidae</taxon>
        <taxon>Homarus</taxon>
    </lineage>
</organism>
<dbReference type="InterPro" id="IPR051095">
    <property type="entry name" value="Dros_DevTransReg"/>
</dbReference>
<feature type="region of interest" description="Disordered" evidence="2">
    <location>
        <begin position="117"/>
        <end position="182"/>
    </location>
</feature>
<evidence type="ECO:0000313" key="5">
    <source>
        <dbReference type="Proteomes" id="UP000747542"/>
    </source>
</evidence>
<dbReference type="SUPFAM" id="SSF54695">
    <property type="entry name" value="POZ domain"/>
    <property type="match status" value="1"/>
</dbReference>
<proteinExistence type="predicted"/>
<evidence type="ECO:0000313" key="4">
    <source>
        <dbReference type="EMBL" id="KAG7162482.1"/>
    </source>
</evidence>
<dbReference type="PANTHER" id="PTHR23110">
    <property type="entry name" value="BTB DOMAIN TRANSCRIPTION FACTOR"/>
    <property type="match status" value="1"/>
</dbReference>
<feature type="domain" description="BTB" evidence="3">
    <location>
        <begin position="31"/>
        <end position="96"/>
    </location>
</feature>
<dbReference type="GO" id="GO:0006357">
    <property type="term" value="P:regulation of transcription by RNA polymerase II"/>
    <property type="evidence" value="ECO:0007669"/>
    <property type="project" value="TreeGrafter"/>
</dbReference>
<dbReference type="GO" id="GO:0005634">
    <property type="term" value="C:nucleus"/>
    <property type="evidence" value="ECO:0007669"/>
    <property type="project" value="TreeGrafter"/>
</dbReference>
<dbReference type="SMART" id="SM00225">
    <property type="entry name" value="BTB"/>
    <property type="match status" value="1"/>
</dbReference>
<dbReference type="InterPro" id="IPR011333">
    <property type="entry name" value="SKP1/BTB/POZ_sf"/>
</dbReference>
<evidence type="ECO:0000259" key="3">
    <source>
        <dbReference type="PROSITE" id="PS50097"/>
    </source>
</evidence>
<dbReference type="CDD" id="cd18315">
    <property type="entry name" value="BTB_POZ_BAB-like"/>
    <property type="match status" value="1"/>
</dbReference>
<comment type="caution">
    <text evidence="4">The sequence shown here is derived from an EMBL/GenBank/DDBJ whole genome shotgun (WGS) entry which is preliminary data.</text>
</comment>
<gene>
    <name evidence="4" type="primary">Mynn-L2</name>
    <name evidence="4" type="ORF">Hamer_G008031</name>
</gene>
<dbReference type="InterPro" id="IPR000210">
    <property type="entry name" value="BTB/POZ_dom"/>
</dbReference>
<accession>A0A8J5JQ29</accession>
<dbReference type="PROSITE" id="PS50097">
    <property type="entry name" value="BTB"/>
    <property type="match status" value="1"/>
</dbReference>
<evidence type="ECO:0000256" key="2">
    <source>
        <dbReference type="SAM" id="MobiDB-lite"/>
    </source>
</evidence>
<reference evidence="4" key="1">
    <citation type="journal article" date="2021" name="Sci. Adv.">
        <title>The American lobster genome reveals insights on longevity, neural, and immune adaptations.</title>
        <authorList>
            <person name="Polinski J.M."/>
            <person name="Zimin A.V."/>
            <person name="Clark K.F."/>
            <person name="Kohn A.B."/>
            <person name="Sadowski N."/>
            <person name="Timp W."/>
            <person name="Ptitsyn A."/>
            <person name="Khanna P."/>
            <person name="Romanova D.Y."/>
            <person name="Williams P."/>
            <person name="Greenwood S.J."/>
            <person name="Moroz L.L."/>
            <person name="Walt D.R."/>
            <person name="Bodnar A.G."/>
        </authorList>
    </citation>
    <scope>NUCLEOTIDE SEQUENCE</scope>
    <source>
        <strain evidence="4">GMGI-L3</strain>
    </source>
</reference>
<keyword evidence="5" id="KW-1185">Reference proteome</keyword>
<dbReference type="Gene3D" id="3.30.710.10">
    <property type="entry name" value="Potassium Channel Kv1.1, Chain A"/>
    <property type="match status" value="1"/>
</dbReference>
<feature type="compositionally biased region" description="Low complexity" evidence="2">
    <location>
        <begin position="122"/>
        <end position="133"/>
    </location>
</feature>
<feature type="compositionally biased region" description="Polar residues" evidence="2">
    <location>
        <begin position="148"/>
        <end position="161"/>
    </location>
</feature>
<dbReference type="EMBL" id="JAHLQT010027705">
    <property type="protein sequence ID" value="KAG7162482.1"/>
    <property type="molecule type" value="Genomic_DNA"/>
</dbReference>
<sequence length="395" mass="43283">MAEGMLSLSWNNHSVTFCHSLISLRAKERYTDVTLTCEGRFYSVHKLVLSTCSDYFENIFEHTPCKHPVIVLRDVKCDELEALLSYMYAGVVSVAQTDLPRLIKVAELFQIKGLAVPDEPPKSSGVSPSVQKSSSDRNSPYAARRHSQGSTNVRNSPNPRSKSAHSHSDGVSPQPKRMRSEGDNTMLQDRLIAPSVSPAQGKDSSHSPVVEWSSEPGRSLTGEQELENTEDIDSKAESSSQDAGCEIQIKEEVMDDMRGGDASISDSGLDYTSMSSDVVLSRGDQGLSSGHRSDHIDASSLMMMKLEHSNTSQQPGIRSLIRAEAYAEGMNTTMPGPSELQGWFGGEAMTGLSMVKGNMGDDGQLYSQDISQQHRERVSVTFQYCQRMKSQYPGG</sequence>
<evidence type="ECO:0000256" key="1">
    <source>
        <dbReference type="ARBA" id="ARBA00023242"/>
    </source>
</evidence>
<protein>
    <submittedName>
        <fullName evidence="4">Myoneurin-like 2</fullName>
    </submittedName>
</protein>
<dbReference type="Pfam" id="PF00651">
    <property type="entry name" value="BTB"/>
    <property type="match status" value="1"/>
</dbReference>
<dbReference type="PANTHER" id="PTHR23110:SF99">
    <property type="entry name" value="BROAD-COMPLEX CORE PROTEIN ISOFORM 6"/>
    <property type="match status" value="1"/>
</dbReference>
<keyword evidence="1" id="KW-0539">Nucleus</keyword>
<dbReference type="Proteomes" id="UP000747542">
    <property type="component" value="Unassembled WGS sequence"/>
</dbReference>
<dbReference type="AlphaFoldDB" id="A0A8J5JQ29"/>
<feature type="region of interest" description="Disordered" evidence="2">
    <location>
        <begin position="195"/>
        <end position="244"/>
    </location>
</feature>